<dbReference type="PANTHER" id="PTHR14534">
    <property type="entry name" value="VACUOLAR IMPORT AND DEGRADATION PROTEIN 24"/>
    <property type="match status" value="1"/>
</dbReference>
<dbReference type="GO" id="GO:0034657">
    <property type="term" value="C:GID complex"/>
    <property type="evidence" value="ECO:0007669"/>
    <property type="project" value="TreeGrafter"/>
</dbReference>
<evidence type="ECO:0000256" key="2">
    <source>
        <dbReference type="SAM" id="MobiDB-lite"/>
    </source>
</evidence>
<feature type="region of interest" description="Disordered" evidence="2">
    <location>
        <begin position="1"/>
        <end position="68"/>
    </location>
</feature>
<dbReference type="GO" id="GO:0045721">
    <property type="term" value="P:negative regulation of gluconeogenesis"/>
    <property type="evidence" value="ECO:0007669"/>
    <property type="project" value="TreeGrafter"/>
</dbReference>
<evidence type="ECO:0000256" key="1">
    <source>
        <dbReference type="ARBA" id="ARBA00061469"/>
    </source>
</evidence>
<dbReference type="GO" id="GO:0005773">
    <property type="term" value="C:vacuole"/>
    <property type="evidence" value="ECO:0007669"/>
    <property type="project" value="GOC"/>
</dbReference>
<accession>A0A3N4KND6</accession>
<reference evidence="3 4" key="1">
    <citation type="journal article" date="2018" name="Nat. Ecol. Evol.">
        <title>Pezizomycetes genomes reveal the molecular basis of ectomycorrhizal truffle lifestyle.</title>
        <authorList>
            <person name="Murat C."/>
            <person name="Payen T."/>
            <person name="Noel B."/>
            <person name="Kuo A."/>
            <person name="Morin E."/>
            <person name="Chen J."/>
            <person name="Kohler A."/>
            <person name="Krizsan K."/>
            <person name="Balestrini R."/>
            <person name="Da Silva C."/>
            <person name="Montanini B."/>
            <person name="Hainaut M."/>
            <person name="Levati E."/>
            <person name="Barry K.W."/>
            <person name="Belfiori B."/>
            <person name="Cichocki N."/>
            <person name="Clum A."/>
            <person name="Dockter R.B."/>
            <person name="Fauchery L."/>
            <person name="Guy J."/>
            <person name="Iotti M."/>
            <person name="Le Tacon F."/>
            <person name="Lindquist E.A."/>
            <person name="Lipzen A."/>
            <person name="Malagnac F."/>
            <person name="Mello A."/>
            <person name="Molinier V."/>
            <person name="Miyauchi S."/>
            <person name="Poulain J."/>
            <person name="Riccioni C."/>
            <person name="Rubini A."/>
            <person name="Sitrit Y."/>
            <person name="Splivallo R."/>
            <person name="Traeger S."/>
            <person name="Wang M."/>
            <person name="Zifcakova L."/>
            <person name="Wipf D."/>
            <person name="Zambonelli A."/>
            <person name="Paolocci F."/>
            <person name="Nowrousian M."/>
            <person name="Ottonello S."/>
            <person name="Baldrian P."/>
            <person name="Spatafora J.W."/>
            <person name="Henrissat B."/>
            <person name="Nagy L.G."/>
            <person name="Aury J.M."/>
            <person name="Wincker P."/>
            <person name="Grigoriev I.V."/>
            <person name="Bonfante P."/>
            <person name="Martin F.M."/>
        </authorList>
    </citation>
    <scope>NUCLEOTIDE SEQUENCE [LARGE SCALE GENOMIC DNA]</scope>
    <source>
        <strain evidence="3 4">CCBAS932</strain>
    </source>
</reference>
<feature type="compositionally biased region" description="Low complexity" evidence="2">
    <location>
        <begin position="8"/>
        <end position="33"/>
    </location>
</feature>
<dbReference type="PANTHER" id="PTHR14534:SF3">
    <property type="entry name" value="GID COMPLEX SUBUNIT 4 HOMOLOG"/>
    <property type="match status" value="1"/>
</dbReference>
<evidence type="ECO:0000313" key="4">
    <source>
        <dbReference type="Proteomes" id="UP000277580"/>
    </source>
</evidence>
<dbReference type="OrthoDB" id="62at2759"/>
<dbReference type="InterPro" id="IPR018618">
    <property type="entry name" value="GID4/10-like"/>
</dbReference>
<sequence>MPQQQLLSNSSSSSSSSSSDDEILTTTTTTTTTVAKEMDRDVPSAEPSPTLEPKFDHSQQPASYGLPLSSESPFVPSLSYEFSAKRLLPSSSCSFLRPGSKFSGKQTSDRSTYDVHVELKHVDMSESFLCGYLRIQGLTEDHPTLTTYFEGEMIGDKYTFQTRRPEWGSSEKNDFQHWARFPAYRPLATKAKRSDFTYKNFAQREHIFMRWKEYFLVPDHRVKQILGASFEGFYYICFNQASGTVNGIYFHAKSEKFQRLELKHVPERYFGAVEFR</sequence>
<keyword evidence="4" id="KW-1185">Reference proteome</keyword>
<organism evidence="3 4">
    <name type="scientific">Morchella conica CCBAS932</name>
    <dbReference type="NCBI Taxonomy" id="1392247"/>
    <lineage>
        <taxon>Eukaryota</taxon>
        <taxon>Fungi</taxon>
        <taxon>Dikarya</taxon>
        <taxon>Ascomycota</taxon>
        <taxon>Pezizomycotina</taxon>
        <taxon>Pezizomycetes</taxon>
        <taxon>Pezizales</taxon>
        <taxon>Morchellaceae</taxon>
        <taxon>Morchella</taxon>
    </lineage>
</organism>
<evidence type="ECO:0000313" key="3">
    <source>
        <dbReference type="EMBL" id="RPB10842.1"/>
    </source>
</evidence>
<dbReference type="EMBL" id="ML119140">
    <property type="protein sequence ID" value="RPB10842.1"/>
    <property type="molecule type" value="Genomic_DNA"/>
</dbReference>
<evidence type="ECO:0008006" key="5">
    <source>
        <dbReference type="Google" id="ProtNLM"/>
    </source>
</evidence>
<dbReference type="Pfam" id="PF09783">
    <property type="entry name" value="Vac_ImportDeg"/>
    <property type="match status" value="1"/>
</dbReference>
<dbReference type="GO" id="GO:0043161">
    <property type="term" value="P:proteasome-mediated ubiquitin-dependent protein catabolic process"/>
    <property type="evidence" value="ECO:0007669"/>
    <property type="project" value="TreeGrafter"/>
</dbReference>
<dbReference type="GO" id="GO:0006623">
    <property type="term" value="P:protein targeting to vacuole"/>
    <property type="evidence" value="ECO:0007669"/>
    <property type="project" value="TreeGrafter"/>
</dbReference>
<protein>
    <recommendedName>
        <fullName evidence="5">Vacuolar import and degradation protein</fullName>
    </recommendedName>
</protein>
<comment type="similarity">
    <text evidence="1">Belongs to the GID4/VID24 family.</text>
</comment>
<proteinExistence type="inferred from homology"/>
<dbReference type="AlphaFoldDB" id="A0A3N4KND6"/>
<dbReference type="STRING" id="1392247.A0A3N4KND6"/>
<name>A0A3N4KND6_9PEZI</name>
<dbReference type="Proteomes" id="UP000277580">
    <property type="component" value="Unassembled WGS sequence"/>
</dbReference>
<gene>
    <name evidence="3" type="ORF">P167DRAFT_490418</name>
</gene>
<dbReference type="FunCoup" id="A0A3N4KND6">
    <property type="interactions" value="289"/>
</dbReference>
<dbReference type="GO" id="GO:0007039">
    <property type="term" value="P:protein catabolic process in the vacuole"/>
    <property type="evidence" value="ECO:0007669"/>
    <property type="project" value="TreeGrafter"/>
</dbReference>
<dbReference type="InParanoid" id="A0A3N4KND6"/>